<dbReference type="InterPro" id="IPR010349">
    <property type="entry name" value="Asparaginase_II"/>
</dbReference>
<dbReference type="PANTHER" id="PTHR42110:SF1">
    <property type="entry name" value="L-ASPARAGINASE, PUTATIVE (AFU_ORTHOLOGUE AFUA_3G11890)-RELATED"/>
    <property type="match status" value="1"/>
</dbReference>
<protein>
    <submittedName>
        <fullName evidence="1">Asparaginase</fullName>
    </submittedName>
</protein>
<organism evidence="1 2">
    <name type="scientific">Eiseniibacteriota bacterium</name>
    <dbReference type="NCBI Taxonomy" id="2212470"/>
    <lineage>
        <taxon>Bacteria</taxon>
        <taxon>Candidatus Eiseniibacteriota</taxon>
    </lineage>
</organism>
<name>A0A538S8S2_UNCEI</name>
<proteinExistence type="predicted"/>
<reference evidence="1 2" key="1">
    <citation type="journal article" date="2019" name="Nat. Microbiol.">
        <title>Mediterranean grassland soil C-N compound turnover is dependent on rainfall and depth, and is mediated by genomically divergent microorganisms.</title>
        <authorList>
            <person name="Diamond S."/>
            <person name="Andeer P.F."/>
            <person name="Li Z."/>
            <person name="Crits-Christoph A."/>
            <person name="Burstein D."/>
            <person name="Anantharaman K."/>
            <person name="Lane K.R."/>
            <person name="Thomas B.C."/>
            <person name="Pan C."/>
            <person name="Northen T.R."/>
            <person name="Banfield J.F."/>
        </authorList>
    </citation>
    <scope>NUCLEOTIDE SEQUENCE [LARGE SCALE GENOMIC DNA]</scope>
    <source>
        <strain evidence="1">WS_1</strain>
    </source>
</reference>
<gene>
    <name evidence="1" type="ORF">E6K71_08990</name>
</gene>
<dbReference type="EMBL" id="VBOR01000097">
    <property type="protein sequence ID" value="TMQ47770.1"/>
    <property type="molecule type" value="Genomic_DNA"/>
</dbReference>
<evidence type="ECO:0000313" key="1">
    <source>
        <dbReference type="EMBL" id="TMQ47770.1"/>
    </source>
</evidence>
<dbReference type="Pfam" id="PF06089">
    <property type="entry name" value="Asparaginase_II"/>
    <property type="match status" value="1"/>
</dbReference>
<dbReference type="AlphaFoldDB" id="A0A538S8S2"/>
<comment type="caution">
    <text evidence="1">The sequence shown here is derived from an EMBL/GenBank/DDBJ whole genome shotgun (WGS) entry which is preliminary data.</text>
</comment>
<dbReference type="Proteomes" id="UP000316292">
    <property type="component" value="Unassembled WGS sequence"/>
</dbReference>
<sequence length="353" mass="37418">MPETKAIRKPEVAGPAAPAPLVQFRRGAHAESVHYGHVAVSDTRGKLLARAGDPRAWVFPRSAFKPFQAVPLVESGLFARSGLPKSALALIAGSHGGTDAQVALVLQILAAAGADPSMLRCGVHEPYDEATAKALRARGEAPTPLRHNCSGKHAGMLLLARGMGEPLESYIDPAHPVQRLIFERFEELVGAPFEDPVPAIDGCSAPTPRMKLSTLARSFALLARGVDARGNPVPALVEIRDTMAEFPENVAGEGRLDTLLMRTLKGAVVSKAGAEGMHAIAYLERGLGIAVKIADGSRRALKPAVMAVLDQLSLLSPGDRESLHPEEERVIRSYAGLPAGEIVPALELERVGR</sequence>
<dbReference type="PANTHER" id="PTHR42110">
    <property type="entry name" value="L-ASPARAGINASE, PUTATIVE (AFU_ORTHOLOGUE AFUA_3G11890)-RELATED"/>
    <property type="match status" value="1"/>
</dbReference>
<evidence type="ECO:0000313" key="2">
    <source>
        <dbReference type="Proteomes" id="UP000316292"/>
    </source>
</evidence>
<accession>A0A538S8S2</accession>